<dbReference type="Proteomes" id="UP000887579">
    <property type="component" value="Unplaced"/>
</dbReference>
<accession>A0AC34GJ31</accession>
<name>A0AC34GJ31_9BILA</name>
<dbReference type="WBParaSite" id="ES5_v2.g29551.t1">
    <property type="protein sequence ID" value="ES5_v2.g29551.t1"/>
    <property type="gene ID" value="ES5_v2.g29551"/>
</dbReference>
<evidence type="ECO:0000313" key="1">
    <source>
        <dbReference type="Proteomes" id="UP000887579"/>
    </source>
</evidence>
<proteinExistence type="predicted"/>
<evidence type="ECO:0000313" key="2">
    <source>
        <dbReference type="WBParaSite" id="ES5_v2.g29551.t1"/>
    </source>
</evidence>
<organism evidence="1 2">
    <name type="scientific">Panagrolaimus sp. ES5</name>
    <dbReference type="NCBI Taxonomy" id="591445"/>
    <lineage>
        <taxon>Eukaryota</taxon>
        <taxon>Metazoa</taxon>
        <taxon>Ecdysozoa</taxon>
        <taxon>Nematoda</taxon>
        <taxon>Chromadorea</taxon>
        <taxon>Rhabditida</taxon>
        <taxon>Tylenchina</taxon>
        <taxon>Panagrolaimomorpha</taxon>
        <taxon>Panagrolaimoidea</taxon>
        <taxon>Panagrolaimidae</taxon>
        <taxon>Panagrolaimus</taxon>
    </lineage>
</organism>
<sequence length="73" mass="8299">MYLLRTASSPCTAAWITTLELIGDAFSIYPPIDLQFARFKNLWELCMEYSRLAFASTGSKTERVKLINIVAHI</sequence>
<reference evidence="2" key="1">
    <citation type="submission" date="2022-11" db="UniProtKB">
        <authorList>
            <consortium name="WormBaseParasite"/>
        </authorList>
    </citation>
    <scope>IDENTIFICATION</scope>
</reference>
<protein>
    <submittedName>
        <fullName evidence="2">Uncharacterized protein</fullName>
    </submittedName>
</protein>